<dbReference type="Gene3D" id="1.10.3210.10">
    <property type="entry name" value="Hypothetical protein af1432"/>
    <property type="match status" value="1"/>
</dbReference>
<comment type="catalytic activity">
    <reaction evidence="4">
        <text>[phosphate](n) + H2O = [phosphate](n-1) + phosphate + H(+)</text>
        <dbReference type="Rhea" id="RHEA:21528"/>
        <dbReference type="Rhea" id="RHEA-COMP:9859"/>
        <dbReference type="Rhea" id="RHEA-COMP:14279"/>
        <dbReference type="ChEBI" id="CHEBI:15377"/>
        <dbReference type="ChEBI" id="CHEBI:15378"/>
        <dbReference type="ChEBI" id="CHEBI:16838"/>
        <dbReference type="ChEBI" id="CHEBI:43474"/>
        <dbReference type="EC" id="3.6.1.11"/>
    </reaction>
</comment>
<evidence type="ECO:0000256" key="4">
    <source>
        <dbReference type="ARBA" id="ARBA00047607"/>
    </source>
</evidence>
<evidence type="ECO:0000313" key="8">
    <source>
        <dbReference type="Proteomes" id="UP000235748"/>
    </source>
</evidence>
<dbReference type="GO" id="GO:0004309">
    <property type="term" value="F:exopolyphosphatase activity"/>
    <property type="evidence" value="ECO:0007669"/>
    <property type="project" value="UniProtKB-EC"/>
</dbReference>
<feature type="domain" description="Ppx/GppA phosphatase N-terminal" evidence="5">
    <location>
        <begin position="27"/>
        <end position="301"/>
    </location>
</feature>
<accession>A0A2N6QBA7</accession>
<dbReference type="CDD" id="cd24052">
    <property type="entry name" value="ASKHA_NBD_HpPPX-GppA-like"/>
    <property type="match status" value="1"/>
</dbReference>
<comment type="caution">
    <text evidence="7">The sequence shown here is derived from an EMBL/GenBank/DDBJ whole genome shotgun (WGS) entry which is preliminary data.</text>
</comment>
<evidence type="ECO:0000256" key="1">
    <source>
        <dbReference type="ARBA" id="ARBA00007125"/>
    </source>
</evidence>
<dbReference type="InterPro" id="IPR003695">
    <property type="entry name" value="Ppx_GppA_N"/>
</dbReference>
<name>A0A2N6QBA7_9STAP</name>
<evidence type="ECO:0000259" key="6">
    <source>
        <dbReference type="Pfam" id="PF21447"/>
    </source>
</evidence>
<gene>
    <name evidence="7" type="primary">ppx</name>
    <name evidence="7" type="ORF">CJ235_12260</name>
</gene>
<dbReference type="InterPro" id="IPR048950">
    <property type="entry name" value="Ppx_GppA_C"/>
</dbReference>
<dbReference type="EMBL" id="PNGG01000015">
    <property type="protein sequence ID" value="PMC16681.1"/>
    <property type="molecule type" value="Genomic_DNA"/>
</dbReference>
<dbReference type="AlphaFoldDB" id="A0A2N6QBA7"/>
<evidence type="ECO:0000259" key="5">
    <source>
        <dbReference type="Pfam" id="PF02541"/>
    </source>
</evidence>
<keyword evidence="3" id="KW-0378">Hydrolase</keyword>
<dbReference type="Gene3D" id="3.30.420.150">
    <property type="entry name" value="Exopolyphosphatase. Domain 2"/>
    <property type="match status" value="1"/>
</dbReference>
<feature type="domain" description="Ppx/GppA phosphatase C-terminal" evidence="6">
    <location>
        <begin position="316"/>
        <end position="427"/>
    </location>
</feature>
<dbReference type="EC" id="3.6.1.11" evidence="2"/>
<dbReference type="InterPro" id="IPR050273">
    <property type="entry name" value="GppA/Ppx_hydrolase"/>
</dbReference>
<dbReference type="GO" id="GO:0006793">
    <property type="term" value="P:phosphorus metabolic process"/>
    <property type="evidence" value="ECO:0007669"/>
    <property type="project" value="InterPro"/>
</dbReference>
<protein>
    <recommendedName>
        <fullName evidence="2">exopolyphosphatase</fullName>
        <ecNumber evidence="2">3.6.1.11</ecNumber>
    </recommendedName>
</protein>
<evidence type="ECO:0000313" key="7">
    <source>
        <dbReference type="EMBL" id="PMC16681.1"/>
    </source>
</evidence>
<dbReference type="Pfam" id="PF21447">
    <property type="entry name" value="Ppx-GppA_III"/>
    <property type="match status" value="1"/>
</dbReference>
<proteinExistence type="inferred from homology"/>
<dbReference type="PANTHER" id="PTHR30005:SF0">
    <property type="entry name" value="RETROGRADE REGULATION PROTEIN 2"/>
    <property type="match status" value="1"/>
</dbReference>
<dbReference type="NCBIfam" id="TIGR03706">
    <property type="entry name" value="exo_poly_only"/>
    <property type="match status" value="1"/>
</dbReference>
<dbReference type="SUPFAM" id="SSF109604">
    <property type="entry name" value="HD-domain/PDEase-like"/>
    <property type="match status" value="1"/>
</dbReference>
<dbReference type="RefSeq" id="WP_002473191.1">
    <property type="nucleotide sequence ID" value="NZ_JAASJD010000021.1"/>
</dbReference>
<evidence type="ECO:0000256" key="2">
    <source>
        <dbReference type="ARBA" id="ARBA00012451"/>
    </source>
</evidence>
<evidence type="ECO:0000256" key="3">
    <source>
        <dbReference type="ARBA" id="ARBA00022801"/>
    </source>
</evidence>
<dbReference type="Proteomes" id="UP000235748">
    <property type="component" value="Unassembled WGS sequence"/>
</dbReference>
<dbReference type="Pfam" id="PF02541">
    <property type="entry name" value="Ppx-GppA"/>
    <property type="match status" value="1"/>
</dbReference>
<reference evidence="7 8" key="1">
    <citation type="submission" date="2017-09" db="EMBL/GenBank/DDBJ databases">
        <title>Bacterial strain isolated from the female urinary microbiota.</title>
        <authorList>
            <person name="Thomas-White K."/>
            <person name="Kumar N."/>
            <person name="Forster S."/>
            <person name="Putonti C."/>
            <person name="Lawley T."/>
            <person name="Wolfe A.J."/>
        </authorList>
    </citation>
    <scope>NUCLEOTIDE SEQUENCE [LARGE SCALE GENOMIC DNA]</scope>
    <source>
        <strain evidence="7 8">UMB0834</strain>
    </source>
</reference>
<dbReference type="InterPro" id="IPR022371">
    <property type="entry name" value="Exopolyphosphatase"/>
</dbReference>
<dbReference type="GO" id="GO:0006357">
    <property type="term" value="P:regulation of transcription by RNA polymerase II"/>
    <property type="evidence" value="ECO:0007669"/>
    <property type="project" value="TreeGrafter"/>
</dbReference>
<dbReference type="Gene3D" id="3.30.420.40">
    <property type="match status" value="1"/>
</dbReference>
<organism evidence="7 8">
    <name type="scientific">Staphylococcus pettenkoferi</name>
    <dbReference type="NCBI Taxonomy" id="170573"/>
    <lineage>
        <taxon>Bacteria</taxon>
        <taxon>Bacillati</taxon>
        <taxon>Bacillota</taxon>
        <taxon>Bacilli</taxon>
        <taxon>Bacillales</taxon>
        <taxon>Staphylococcaceae</taxon>
        <taxon>Staphylococcus</taxon>
    </lineage>
</organism>
<dbReference type="SUPFAM" id="SSF53067">
    <property type="entry name" value="Actin-like ATPase domain"/>
    <property type="match status" value="2"/>
</dbReference>
<dbReference type="PANTHER" id="PTHR30005">
    <property type="entry name" value="EXOPOLYPHOSPHATASE"/>
    <property type="match status" value="1"/>
</dbReference>
<dbReference type="InterPro" id="IPR043129">
    <property type="entry name" value="ATPase_NBD"/>
</dbReference>
<sequence length="510" mass="58503">MEEKIGLIDIGSNTIRLVLFVFTKETGLNEILNIKTPARLSQYLTSDTKMNNDGIAILKEALLSFKKVADKFKVQELHTIATAAIRQSKNSNDIIKKIKKELNIEIQIVSEKDEAFYGYYAISHTTDIENGISVDIGGGSTEVTLFKDKKLKEIHSFPFGVVTLKRQFFGDKDHNNKSAIKSMEKFLSEQFNQLDWVKNQEITLIGLGGSARNVARIHQSEHSYPIGGVHNYTMSLKDIYIVYDIICKSARDELINLDGLSRDRVDIILPAISVFKTLFQKIDATQFTFSRNGIREGYVMNFIRKRHPYEFKKEHVRRDALIHLANEYYIEEESAKRRLKLAQSLLDQLLNYSDLKITDYDKYLFVEGAYIYYLGSFIDSDSSSPHTYYLIANSTINGFSHKDRVKLALLASFKNKSLLKLYCKETQWFNGKEVDTIQALGGIIKFVNALNISHTSFVEEINLKKKKGDKYEIYVYHKGEPIAEEYQANKQKKHVEKILKGQVSIIFTKS</sequence>
<comment type="similarity">
    <text evidence="1">Belongs to the GppA/Ppx family.</text>
</comment>